<comment type="catalytic activity">
    <reaction evidence="4 5">
        <text>[thioredoxin]-disulfide + L-methionine + H2O = L-methionine (S)-S-oxide + [thioredoxin]-dithiol</text>
        <dbReference type="Rhea" id="RHEA:19993"/>
        <dbReference type="Rhea" id="RHEA-COMP:10698"/>
        <dbReference type="Rhea" id="RHEA-COMP:10700"/>
        <dbReference type="ChEBI" id="CHEBI:15377"/>
        <dbReference type="ChEBI" id="CHEBI:29950"/>
        <dbReference type="ChEBI" id="CHEBI:50058"/>
        <dbReference type="ChEBI" id="CHEBI:57844"/>
        <dbReference type="ChEBI" id="CHEBI:58772"/>
        <dbReference type="EC" id="1.8.4.11"/>
    </reaction>
</comment>
<protein>
    <recommendedName>
        <fullName evidence="5">Peptide methionine sulfoxide reductase MsrA</fullName>
        <shortName evidence="5">Protein-methionine-S-oxide reductase</shortName>
        <ecNumber evidence="5">1.8.4.11</ecNumber>
    </recommendedName>
    <alternativeName>
        <fullName evidence="5">Peptide-methionine (S)-S-oxide reductase</fullName>
        <shortName evidence="5">Peptide Met(O) reductase</shortName>
    </alternativeName>
</protein>
<dbReference type="KEGG" id="bco:Bcell_3806"/>
<dbReference type="NCBIfam" id="TIGR00401">
    <property type="entry name" value="msrA"/>
    <property type="match status" value="1"/>
</dbReference>
<feature type="active site" evidence="5">
    <location>
        <position position="16"/>
    </location>
</feature>
<dbReference type="EMBL" id="CP002394">
    <property type="protein sequence ID" value="ADU32046.1"/>
    <property type="molecule type" value="Genomic_DNA"/>
</dbReference>
<keyword evidence="2 5" id="KW-0560">Oxidoreductase</keyword>
<evidence type="ECO:0000256" key="4">
    <source>
        <dbReference type="ARBA" id="ARBA00048782"/>
    </source>
</evidence>
<organism evidence="7 8">
    <name type="scientific">Evansella cellulosilytica (strain ATCC 21833 / DSM 2522 / FERM P-1141 / JCM 9156 / N-4)</name>
    <name type="common">Bacillus cellulosilyticus</name>
    <dbReference type="NCBI Taxonomy" id="649639"/>
    <lineage>
        <taxon>Bacteria</taxon>
        <taxon>Bacillati</taxon>
        <taxon>Bacillota</taxon>
        <taxon>Bacilli</taxon>
        <taxon>Bacillales</taxon>
        <taxon>Bacillaceae</taxon>
        <taxon>Evansella</taxon>
    </lineage>
</organism>
<dbReference type="GO" id="GO:0008113">
    <property type="term" value="F:peptide-methionine (S)-S-oxide reductase activity"/>
    <property type="evidence" value="ECO:0007669"/>
    <property type="project" value="UniProtKB-UniRule"/>
</dbReference>
<reference evidence="7 8" key="1">
    <citation type="submission" date="2010-12" db="EMBL/GenBank/DDBJ databases">
        <title>Complete sequence of Bacillus cellulosilyticus DSM 2522.</title>
        <authorList>
            <consortium name="US DOE Joint Genome Institute"/>
            <person name="Lucas S."/>
            <person name="Copeland A."/>
            <person name="Lapidus A."/>
            <person name="Cheng J.-F."/>
            <person name="Bruce D."/>
            <person name="Goodwin L."/>
            <person name="Pitluck S."/>
            <person name="Chertkov O."/>
            <person name="Detter J.C."/>
            <person name="Han C."/>
            <person name="Tapia R."/>
            <person name="Land M."/>
            <person name="Hauser L."/>
            <person name="Jeffries C."/>
            <person name="Kyrpides N."/>
            <person name="Ivanova N."/>
            <person name="Mikhailova N."/>
            <person name="Brumm P."/>
            <person name="Mead D."/>
            <person name="Woyke T."/>
        </authorList>
    </citation>
    <scope>NUCLEOTIDE SEQUENCE [LARGE SCALE GENOMIC DNA]</scope>
    <source>
        <strain evidence="8">ATCC 21833 / DSM 2522 / FERM P-1141 / JCM 9156 / N-4</strain>
    </source>
</reference>
<keyword evidence="8" id="KW-1185">Reference proteome</keyword>
<feature type="domain" description="Peptide methionine sulphoxide reductase MsrA" evidence="6">
    <location>
        <begin position="9"/>
        <end position="160"/>
    </location>
</feature>
<dbReference type="EC" id="1.8.4.11" evidence="5"/>
<dbReference type="AlphaFoldDB" id="E6TU15"/>
<dbReference type="InterPro" id="IPR002569">
    <property type="entry name" value="Met_Sox_Rdtase_MsrA_dom"/>
</dbReference>
<gene>
    <name evidence="5" type="primary">msrA</name>
    <name evidence="7" type="ordered locus">Bcell_3806</name>
</gene>
<comment type="similarity">
    <text evidence="1 5">Belongs to the MsrA Met sulfoxide reductase family.</text>
</comment>
<dbReference type="Proteomes" id="UP000001401">
    <property type="component" value="Chromosome"/>
</dbReference>
<dbReference type="Gene3D" id="3.30.1060.10">
    <property type="entry name" value="Peptide methionine sulphoxide reductase MsrA"/>
    <property type="match status" value="1"/>
</dbReference>
<evidence type="ECO:0000313" key="7">
    <source>
        <dbReference type="EMBL" id="ADU32046.1"/>
    </source>
</evidence>
<dbReference type="PANTHER" id="PTHR43774">
    <property type="entry name" value="PEPTIDE METHIONINE SULFOXIDE REDUCTASE"/>
    <property type="match status" value="1"/>
</dbReference>
<evidence type="ECO:0000256" key="1">
    <source>
        <dbReference type="ARBA" id="ARBA00005591"/>
    </source>
</evidence>
<comment type="function">
    <text evidence="5">Has an important function as a repair enzyme for proteins that have been inactivated by oxidation. Catalyzes the reversible oxidation-reduction of methionine sulfoxide in proteins to methionine.</text>
</comment>
<evidence type="ECO:0000256" key="2">
    <source>
        <dbReference type="ARBA" id="ARBA00023002"/>
    </source>
</evidence>
<dbReference type="Pfam" id="PF01625">
    <property type="entry name" value="PMSR"/>
    <property type="match status" value="1"/>
</dbReference>
<dbReference type="SUPFAM" id="SSF55068">
    <property type="entry name" value="Peptide methionine sulfoxide reductase"/>
    <property type="match status" value="1"/>
</dbReference>
<evidence type="ECO:0000259" key="6">
    <source>
        <dbReference type="Pfam" id="PF01625"/>
    </source>
</evidence>
<dbReference type="HOGENOM" id="CLU_031040_10_0_9"/>
<dbReference type="STRING" id="649639.Bcell_3806"/>
<dbReference type="OrthoDB" id="4174719at2"/>
<dbReference type="RefSeq" id="WP_013490377.1">
    <property type="nucleotide sequence ID" value="NC_014829.1"/>
</dbReference>
<evidence type="ECO:0000313" key="8">
    <source>
        <dbReference type="Proteomes" id="UP000001401"/>
    </source>
</evidence>
<dbReference type="InterPro" id="IPR036509">
    <property type="entry name" value="Met_Sox_Rdtase_MsrA_sf"/>
</dbReference>
<dbReference type="PANTHER" id="PTHR43774:SF1">
    <property type="entry name" value="PEPTIDE METHIONINE SULFOXIDE REDUCTASE MSRA 2"/>
    <property type="match status" value="1"/>
</dbReference>
<evidence type="ECO:0000256" key="3">
    <source>
        <dbReference type="ARBA" id="ARBA00047806"/>
    </source>
</evidence>
<dbReference type="HAMAP" id="MF_01401">
    <property type="entry name" value="MsrA"/>
    <property type="match status" value="1"/>
</dbReference>
<dbReference type="eggNOG" id="COG0225">
    <property type="taxonomic scope" value="Bacteria"/>
</dbReference>
<dbReference type="GO" id="GO:0033744">
    <property type="term" value="F:L-methionine:thioredoxin-disulfide S-oxidoreductase activity"/>
    <property type="evidence" value="ECO:0007669"/>
    <property type="project" value="RHEA"/>
</dbReference>
<accession>E6TU15</accession>
<comment type="catalytic activity">
    <reaction evidence="3 5">
        <text>L-methionyl-[protein] + [thioredoxin]-disulfide + H2O = L-methionyl-(S)-S-oxide-[protein] + [thioredoxin]-dithiol</text>
        <dbReference type="Rhea" id="RHEA:14217"/>
        <dbReference type="Rhea" id="RHEA-COMP:10698"/>
        <dbReference type="Rhea" id="RHEA-COMP:10700"/>
        <dbReference type="Rhea" id="RHEA-COMP:12313"/>
        <dbReference type="Rhea" id="RHEA-COMP:12315"/>
        <dbReference type="ChEBI" id="CHEBI:15377"/>
        <dbReference type="ChEBI" id="CHEBI:16044"/>
        <dbReference type="ChEBI" id="CHEBI:29950"/>
        <dbReference type="ChEBI" id="CHEBI:44120"/>
        <dbReference type="ChEBI" id="CHEBI:50058"/>
        <dbReference type="EC" id="1.8.4.11"/>
    </reaction>
</comment>
<evidence type="ECO:0000256" key="5">
    <source>
        <dbReference type="HAMAP-Rule" id="MF_01401"/>
    </source>
</evidence>
<name>E6TU15_EVAC2</name>
<dbReference type="FunFam" id="3.30.1060.10:FF:000003">
    <property type="entry name" value="Peptide methionine sulfoxide reductase MsrA"/>
    <property type="match status" value="1"/>
</dbReference>
<sequence length="177" mass="20663">MTKNNELEKATFAGGCFWCMVKPFDEFPGIHEVISGYTGGHVENPTYEEVKTGTTGHREVVQITFDPSLFPYKDLLDIFWRNIDPTDEGGQFIDRGEQYKTAIYYHTDEQKQLAEHTKRQLAESNKFAEPIVTDIFPASTFYPAEDYHQDFYKKNPLHYKKEVEESGRKIFTESQWK</sequence>
<proteinExistence type="inferred from homology"/>